<gene>
    <name evidence="3" type="ORF">QBC35DRAFT_375997</name>
</gene>
<evidence type="ECO:0000256" key="1">
    <source>
        <dbReference type="SAM" id="MobiDB-lite"/>
    </source>
</evidence>
<protein>
    <submittedName>
        <fullName evidence="3">Uncharacterized protein</fullName>
    </submittedName>
</protein>
<evidence type="ECO:0000313" key="3">
    <source>
        <dbReference type="EMBL" id="KAK4191334.1"/>
    </source>
</evidence>
<accession>A0AAN7ALQ1</accession>
<comment type="caution">
    <text evidence="3">The sequence shown here is derived from an EMBL/GenBank/DDBJ whole genome shotgun (WGS) entry which is preliminary data.</text>
</comment>
<dbReference type="AlphaFoldDB" id="A0AAN7ALQ1"/>
<proteinExistence type="predicted"/>
<reference evidence="3" key="2">
    <citation type="submission" date="2023-05" db="EMBL/GenBank/DDBJ databases">
        <authorList>
            <consortium name="Lawrence Berkeley National Laboratory"/>
            <person name="Steindorff A."/>
            <person name="Hensen N."/>
            <person name="Bonometti L."/>
            <person name="Westerberg I."/>
            <person name="Brannstrom I.O."/>
            <person name="Guillou S."/>
            <person name="Cros-Aarteil S."/>
            <person name="Calhoun S."/>
            <person name="Haridas S."/>
            <person name="Kuo A."/>
            <person name="Mondo S."/>
            <person name="Pangilinan J."/>
            <person name="Riley R."/>
            <person name="Labutti K."/>
            <person name="Andreopoulos B."/>
            <person name="Lipzen A."/>
            <person name="Chen C."/>
            <person name="Yanf M."/>
            <person name="Daum C."/>
            <person name="Ng V."/>
            <person name="Clum A."/>
            <person name="Ohm R."/>
            <person name="Martin F."/>
            <person name="Silar P."/>
            <person name="Natvig D."/>
            <person name="Lalanne C."/>
            <person name="Gautier V."/>
            <person name="Ament-Velasquez S.L."/>
            <person name="Kruys A."/>
            <person name="Hutchinson M.I."/>
            <person name="Powell A.J."/>
            <person name="Barry K."/>
            <person name="Miller A.N."/>
            <person name="Grigoriev I.V."/>
            <person name="Debuchy R."/>
            <person name="Gladieux P."/>
            <person name="Thoren M.H."/>
            <person name="Johannesson H."/>
        </authorList>
    </citation>
    <scope>NUCLEOTIDE SEQUENCE</scope>
    <source>
        <strain evidence="3">PSN309</strain>
    </source>
</reference>
<evidence type="ECO:0000313" key="4">
    <source>
        <dbReference type="Proteomes" id="UP001302126"/>
    </source>
</evidence>
<keyword evidence="2" id="KW-0472">Membrane</keyword>
<dbReference type="EMBL" id="MU864360">
    <property type="protein sequence ID" value="KAK4191334.1"/>
    <property type="molecule type" value="Genomic_DNA"/>
</dbReference>
<feature type="region of interest" description="Disordered" evidence="1">
    <location>
        <begin position="341"/>
        <end position="386"/>
    </location>
</feature>
<dbReference type="PANTHER" id="PTHR37544:SF1">
    <property type="entry name" value="PHOSPHORIBOSYLAMINOIMIDAZOLE-SUCCINOCARBOXAMIDE SYNTHASE"/>
    <property type="match status" value="1"/>
</dbReference>
<keyword evidence="2" id="KW-0812">Transmembrane</keyword>
<organism evidence="3 4">
    <name type="scientific">Podospora australis</name>
    <dbReference type="NCBI Taxonomy" id="1536484"/>
    <lineage>
        <taxon>Eukaryota</taxon>
        <taxon>Fungi</taxon>
        <taxon>Dikarya</taxon>
        <taxon>Ascomycota</taxon>
        <taxon>Pezizomycotina</taxon>
        <taxon>Sordariomycetes</taxon>
        <taxon>Sordariomycetidae</taxon>
        <taxon>Sordariales</taxon>
        <taxon>Podosporaceae</taxon>
        <taxon>Podospora</taxon>
    </lineage>
</organism>
<reference evidence="3" key="1">
    <citation type="journal article" date="2023" name="Mol. Phylogenet. Evol.">
        <title>Genome-scale phylogeny and comparative genomics of the fungal order Sordariales.</title>
        <authorList>
            <person name="Hensen N."/>
            <person name="Bonometti L."/>
            <person name="Westerberg I."/>
            <person name="Brannstrom I.O."/>
            <person name="Guillou S."/>
            <person name="Cros-Aarteil S."/>
            <person name="Calhoun S."/>
            <person name="Haridas S."/>
            <person name="Kuo A."/>
            <person name="Mondo S."/>
            <person name="Pangilinan J."/>
            <person name="Riley R."/>
            <person name="LaButti K."/>
            <person name="Andreopoulos B."/>
            <person name="Lipzen A."/>
            <person name="Chen C."/>
            <person name="Yan M."/>
            <person name="Daum C."/>
            <person name="Ng V."/>
            <person name="Clum A."/>
            <person name="Steindorff A."/>
            <person name="Ohm R.A."/>
            <person name="Martin F."/>
            <person name="Silar P."/>
            <person name="Natvig D.O."/>
            <person name="Lalanne C."/>
            <person name="Gautier V."/>
            <person name="Ament-Velasquez S.L."/>
            <person name="Kruys A."/>
            <person name="Hutchinson M.I."/>
            <person name="Powell A.J."/>
            <person name="Barry K."/>
            <person name="Miller A.N."/>
            <person name="Grigoriev I.V."/>
            <person name="Debuchy R."/>
            <person name="Gladieux P."/>
            <person name="Hiltunen Thoren M."/>
            <person name="Johannesson H."/>
        </authorList>
    </citation>
    <scope>NUCLEOTIDE SEQUENCE</scope>
    <source>
        <strain evidence="3">PSN309</strain>
    </source>
</reference>
<feature type="transmembrane region" description="Helical" evidence="2">
    <location>
        <begin position="504"/>
        <end position="525"/>
    </location>
</feature>
<sequence>MHSSSSKRIVTTPVVVPQVLYADSNDAATPLTTMVTLMNPYNGDPTATIVESLMVLTDDAGVPTLTLAKYVTTATDLMNGAPTTTQTFYLTAPGVPYRRQRTFTSYPKDSETERARPLSSEGEYFLGAFLPVLLAVVFVAIPVQIINANVKRAIPFKMLSRNRNHPCSSTSARDSLCLSLEGFQGPVASFRIFFRLREPAGALGDLLTWCSGLLVAVSRDVLGVRVSATCNNLGSDVIEKCFLYLAMQDRAARAAEALLVIMMLLLVYLGWVFRQWKVPSGALPAEPWSQASLATLLMPTSVMIDTPVDGKRHIGQKEIARILQGYTFSLKPFPSGEVGIAVQDAPEKTTPSRQTDGQRGGGKMSVDPKYNTSPQAQKKSSKTGTLPHQVSSKLRYSIINATALTLHVGLVILILYYELTILNTPFERFMDSDTFGVHFLFTGTGVLMTVFWDSLFLHVARLTPYRRLSRRPRTANDSILREPPTNVFTGLWTAVRQRDFPSSVVALAGVLSKFMPIVLANVPFSNTVTWRSHEACTWISVGVLWFMIFVLAGSLVVKLPAMPVDPGTIAGSMYYICDSRMLEDVAGLKASEGLRAGAETTLTRQKAVAGSRRYVFGKSVGVWGKTRIAVDYAREEPEP</sequence>
<evidence type="ECO:0000256" key="2">
    <source>
        <dbReference type="SAM" id="Phobius"/>
    </source>
</evidence>
<dbReference type="Proteomes" id="UP001302126">
    <property type="component" value="Unassembled WGS sequence"/>
</dbReference>
<feature type="transmembrane region" description="Helical" evidence="2">
    <location>
        <begin position="537"/>
        <end position="557"/>
    </location>
</feature>
<keyword evidence="4" id="KW-1185">Reference proteome</keyword>
<keyword evidence="2" id="KW-1133">Transmembrane helix</keyword>
<feature type="transmembrane region" description="Helical" evidence="2">
    <location>
        <begin position="124"/>
        <end position="148"/>
    </location>
</feature>
<feature type="transmembrane region" description="Helical" evidence="2">
    <location>
        <begin position="398"/>
        <end position="417"/>
    </location>
</feature>
<feature type="transmembrane region" description="Helical" evidence="2">
    <location>
        <begin position="257"/>
        <end position="276"/>
    </location>
</feature>
<dbReference type="InterPro" id="IPR021840">
    <property type="entry name" value="DUF3433"/>
</dbReference>
<name>A0AAN7ALQ1_9PEZI</name>
<dbReference type="Pfam" id="PF11915">
    <property type="entry name" value="DUF3433"/>
    <property type="match status" value="2"/>
</dbReference>
<dbReference type="PANTHER" id="PTHR37544">
    <property type="entry name" value="SPRAY-RELATED"/>
    <property type="match status" value="1"/>
</dbReference>
<feature type="compositionally biased region" description="Polar residues" evidence="1">
    <location>
        <begin position="370"/>
        <end position="386"/>
    </location>
</feature>
<feature type="transmembrane region" description="Helical" evidence="2">
    <location>
        <begin position="437"/>
        <end position="460"/>
    </location>
</feature>